<reference evidence="2 3" key="1">
    <citation type="journal article" date="2013" name="Pathog. Dis.">
        <title>Genome sequences of 65 Helicobacter pylori strains isolated from asymptomatic individuals and patients with gastric cancer, peptic ulcer disease, or gastritis.</title>
        <authorList>
            <person name="Blanchard T.G."/>
            <person name="Czinn S.J."/>
            <person name="Correa P."/>
            <person name="Nakazawa T."/>
            <person name="Keelan M."/>
            <person name="Morningstar L."/>
            <person name="Santana-Cruz I."/>
            <person name="Maroo A."/>
            <person name="McCracken C."/>
            <person name="Shefchek K."/>
            <person name="Daugherty S."/>
            <person name="Song Y."/>
            <person name="Fraser C.M."/>
            <person name="Fricke W.F."/>
        </authorList>
    </citation>
    <scope>NUCLEOTIDE SEQUENCE [LARGE SCALE GENOMIC DNA]</scope>
    <source>
        <strain evidence="2 3">Hp H-6</strain>
    </source>
</reference>
<accession>I9UNJ9</accession>
<evidence type="ECO:0000313" key="3">
    <source>
        <dbReference type="Proteomes" id="UP000004177"/>
    </source>
</evidence>
<keyword evidence="1" id="KW-0175">Coiled coil</keyword>
<proteinExistence type="predicted"/>
<protein>
    <recommendedName>
        <fullName evidence="4">Histidinol dehydrogenase</fullName>
    </recommendedName>
</protein>
<name>I9UNJ9_HELPX</name>
<dbReference type="EMBL" id="AKOZ01000003">
    <property type="protein sequence ID" value="EJB83376.1"/>
    <property type="molecule type" value="Genomic_DNA"/>
</dbReference>
<feature type="coiled-coil region" evidence="1">
    <location>
        <begin position="108"/>
        <end position="135"/>
    </location>
</feature>
<dbReference type="AlphaFoldDB" id="I9UNJ9"/>
<gene>
    <name evidence="2" type="ORF">HPHPH6_0586</name>
</gene>
<evidence type="ECO:0008006" key="4">
    <source>
        <dbReference type="Google" id="ProtNLM"/>
    </source>
</evidence>
<sequence>MNYPNLPNSALEISEQPEVKEITNELLKQLQNALHSNTLFTEQVGLSLKGIVRILDFFKNANEIDSSLRNSIEWLSNAGESLKSKMKEYERFFNDFNTSMHANEQEVTNTLNANTENIKSEIQKLENQMIETTTRLLTSYQIFLNQARDNANNQITENKTQSLEALNQAKTNANHEISTNKTQAITNINEAKSNANHEISANKTQAITNINEAKSNANHEISANKTQAITNINEAKSNATTQINANQQEVLNHITQEKQQATSEIIEAKKTAFNELLETLKPKFSGLFVGAYYIRNVIYIKSGWEQKVKDLSDYTLDKSKKYEIEVFFNYVSARTLETSMFFGLKVQEGFLKESIQEITYKHASQTYHVKLLVENVSGVLGLYHGYFQGNINYFNEAIVTIISTMRALKGL</sequence>
<organism evidence="2 3">
    <name type="scientific">Helicobacter pylori Hp H-6</name>
    <dbReference type="NCBI Taxonomy" id="992061"/>
    <lineage>
        <taxon>Bacteria</taxon>
        <taxon>Pseudomonadati</taxon>
        <taxon>Campylobacterota</taxon>
        <taxon>Epsilonproteobacteria</taxon>
        <taxon>Campylobacterales</taxon>
        <taxon>Helicobacteraceae</taxon>
        <taxon>Helicobacter</taxon>
    </lineage>
</organism>
<comment type="caution">
    <text evidence="2">The sequence shown here is derived from an EMBL/GenBank/DDBJ whole genome shotgun (WGS) entry which is preliminary data.</text>
</comment>
<dbReference type="Proteomes" id="UP000004177">
    <property type="component" value="Unassembled WGS sequence"/>
</dbReference>
<dbReference type="PATRIC" id="fig|992061.3.peg.589"/>
<feature type="coiled-coil region" evidence="1">
    <location>
        <begin position="244"/>
        <end position="271"/>
    </location>
</feature>
<evidence type="ECO:0000256" key="1">
    <source>
        <dbReference type="SAM" id="Coils"/>
    </source>
</evidence>
<evidence type="ECO:0000313" key="2">
    <source>
        <dbReference type="EMBL" id="EJB83376.1"/>
    </source>
</evidence>